<keyword evidence="3" id="KW-1185">Reference proteome</keyword>
<sequence length="184" mass="21019">MSILSALPLAKIVGAGFAGMLVASPFVANHLNNPSEEPSEQTINGRPKCWLVMQGSVEKNDDQDKQLIVCKEDSAEENTNVKYYLRNKDDDSSKQEVESIEISDTNKVTITLLKTEVDSAPPESETKQETIRVSWIWHLGNKLNLNSDCKIEWEAENRYQHIRKLVCTPTRNKNEYKWLDPVWK</sequence>
<protein>
    <submittedName>
        <fullName evidence="2">Uncharacterized protein</fullName>
    </submittedName>
</protein>
<evidence type="ECO:0000256" key="1">
    <source>
        <dbReference type="SAM" id="SignalP"/>
    </source>
</evidence>
<keyword evidence="1" id="KW-0732">Signal</keyword>
<reference evidence="3" key="1">
    <citation type="submission" date="2018-06" db="EMBL/GenBank/DDBJ databases">
        <authorList>
            <person name="Martinez Ocampo F."/>
            <person name="Quiroz Castaneda R.E."/>
            <person name="Rojas Lopez X."/>
        </authorList>
    </citation>
    <scope>NUCLEOTIDE SEQUENCE [LARGE SCALE GENOMIC DNA]</scope>
    <source>
        <strain evidence="3">INIFAP02</strain>
    </source>
</reference>
<feature type="chain" id="PRO_5016287688" evidence="1">
    <location>
        <begin position="29"/>
        <end position="184"/>
    </location>
</feature>
<evidence type="ECO:0000313" key="2">
    <source>
        <dbReference type="EMBL" id="RAO94859.1"/>
    </source>
</evidence>
<accession>A0A328PUT2</accession>
<name>A0A328PUT2_9MOLU</name>
<dbReference type="AlphaFoldDB" id="A0A328PUT2"/>
<proteinExistence type="predicted"/>
<dbReference type="RefSeq" id="WP_112665730.1">
    <property type="nucleotide sequence ID" value="NZ_QKVO01000014.1"/>
</dbReference>
<dbReference type="EMBL" id="QKVO01000014">
    <property type="protein sequence ID" value="RAO94859.1"/>
    <property type="molecule type" value="Genomic_DNA"/>
</dbReference>
<evidence type="ECO:0000313" key="3">
    <source>
        <dbReference type="Proteomes" id="UP000249762"/>
    </source>
</evidence>
<organism evidence="2 3">
    <name type="scientific">Mycoplasma wenyonii</name>
    <dbReference type="NCBI Taxonomy" id="65123"/>
    <lineage>
        <taxon>Bacteria</taxon>
        <taxon>Bacillati</taxon>
        <taxon>Mycoplasmatota</taxon>
        <taxon>Mollicutes</taxon>
        <taxon>Mycoplasmataceae</taxon>
        <taxon>Mycoplasma</taxon>
    </lineage>
</organism>
<gene>
    <name evidence="2" type="ORF">DNK47_02735</name>
</gene>
<feature type="signal peptide" evidence="1">
    <location>
        <begin position="1"/>
        <end position="28"/>
    </location>
</feature>
<dbReference type="OrthoDB" id="9839858at2"/>
<comment type="caution">
    <text evidence="2">The sequence shown here is derived from an EMBL/GenBank/DDBJ whole genome shotgun (WGS) entry which is preliminary data.</text>
</comment>
<dbReference type="Proteomes" id="UP000249762">
    <property type="component" value="Unassembled WGS sequence"/>
</dbReference>